<dbReference type="Gene3D" id="3.40.50.2000">
    <property type="entry name" value="Glycogen Phosphorylase B"/>
    <property type="match status" value="2"/>
</dbReference>
<organism evidence="6">
    <name type="scientific">Rhodococcus sp. D-6</name>
    <dbReference type="NCBI Taxonomy" id="1387842"/>
    <lineage>
        <taxon>Bacteria</taxon>
        <taxon>Bacillati</taxon>
        <taxon>Actinomycetota</taxon>
        <taxon>Actinomycetes</taxon>
        <taxon>Mycobacteriales</taxon>
        <taxon>Nocardiaceae</taxon>
        <taxon>Rhodococcus</taxon>
    </lineage>
</organism>
<dbReference type="RefSeq" id="WP_064256167.1">
    <property type="nucleotide sequence ID" value="NZ_CP132970.1"/>
</dbReference>
<dbReference type="InterPro" id="IPR028098">
    <property type="entry name" value="Glyco_trans_4-like_N"/>
</dbReference>
<proteinExistence type="predicted"/>
<dbReference type="InterPro" id="IPR001296">
    <property type="entry name" value="Glyco_trans_1"/>
</dbReference>
<dbReference type="Pfam" id="PF00534">
    <property type="entry name" value="Glycos_transf_1"/>
    <property type="match status" value="1"/>
</dbReference>
<evidence type="ECO:0000256" key="3">
    <source>
        <dbReference type="SAM" id="MobiDB-lite"/>
    </source>
</evidence>
<keyword evidence="2 6" id="KW-0808">Transferase</keyword>
<dbReference type="EMBL" id="CP132970">
    <property type="protein sequence ID" value="XBW02828.1"/>
    <property type="molecule type" value="Genomic_DNA"/>
</dbReference>
<feature type="region of interest" description="Disordered" evidence="3">
    <location>
        <begin position="177"/>
        <end position="200"/>
    </location>
</feature>
<evidence type="ECO:0000259" key="4">
    <source>
        <dbReference type="Pfam" id="PF00534"/>
    </source>
</evidence>
<feature type="compositionally biased region" description="Polar residues" evidence="3">
    <location>
        <begin position="182"/>
        <end position="199"/>
    </location>
</feature>
<protein>
    <submittedName>
        <fullName evidence="6">Glycosyltransferase family 4 protein</fullName>
        <ecNumber evidence="6">2.4.-.-</ecNumber>
    </submittedName>
</protein>
<dbReference type="PANTHER" id="PTHR12526">
    <property type="entry name" value="GLYCOSYLTRANSFERASE"/>
    <property type="match status" value="1"/>
</dbReference>
<keyword evidence="1 6" id="KW-0328">Glycosyltransferase</keyword>
<name>A0AAU7US89_9NOCA</name>
<accession>A0AAU7US89</accession>
<evidence type="ECO:0000256" key="1">
    <source>
        <dbReference type="ARBA" id="ARBA00022676"/>
    </source>
</evidence>
<evidence type="ECO:0000259" key="5">
    <source>
        <dbReference type="Pfam" id="PF13439"/>
    </source>
</evidence>
<dbReference type="PANTHER" id="PTHR12526:SF510">
    <property type="entry name" value="D-INOSITOL 3-PHOSPHATE GLYCOSYLTRANSFERASE"/>
    <property type="match status" value="1"/>
</dbReference>
<feature type="domain" description="Glycosyltransferase subfamily 4-like N-terminal" evidence="5">
    <location>
        <begin position="15"/>
        <end position="176"/>
    </location>
</feature>
<dbReference type="Pfam" id="PF13439">
    <property type="entry name" value="Glyco_transf_4"/>
    <property type="match status" value="1"/>
</dbReference>
<reference evidence="6" key="1">
    <citation type="submission" date="2023-08" db="EMBL/GenBank/DDBJ databases">
        <title>The novel hydrolase IpcH responsible for the initial isoprocarb degradation step in Rhodococcus sp. D-6.</title>
        <authorList>
            <person name="Zhu Q."/>
        </authorList>
    </citation>
    <scope>NUCLEOTIDE SEQUENCE</scope>
    <source>
        <strain evidence="6">D-6</strain>
    </source>
</reference>
<dbReference type="GO" id="GO:0016757">
    <property type="term" value="F:glycosyltransferase activity"/>
    <property type="evidence" value="ECO:0007669"/>
    <property type="project" value="UniProtKB-KW"/>
</dbReference>
<sequence>MSDPLLFVAHTGERSGAEKVMLMLVDVALAQGRRVVVACPDGPLADALPAGCVRVRLPRLGMWGQRGVGRIAGLAGLPVRWLVGARRLRRVLSAERPRVVCNSLFALPSLRLAVLGTSHRERAGWLVHDTLSSRKQRIVARMGRGAVGGAVAVSRASAVPVRECGYPVVVAPHGVPIPPVPSRSTSPDASTPEDSTPDASTVRVGILASVTEWKGHRVLLEAVAEVPGIRLDVAGEPFPGDEAFLDELRRRAHAPDLRGRVSFLGRVDPAEVFAVWDVMVSASTSPEAGPLVALEAMAHGVPVVGTDHGGTAEHLADGAGLLVPPGDAKALAEALRRLMSAPDLRNDIAVTARRRVEERHDIEVTLPAMVNALWATGVTS</sequence>
<dbReference type="EC" id="2.4.-.-" evidence="6"/>
<gene>
    <name evidence="6" type="ORF">RBB84_16090</name>
</gene>
<feature type="domain" description="Glycosyl transferase family 1" evidence="4">
    <location>
        <begin position="206"/>
        <end position="354"/>
    </location>
</feature>
<evidence type="ECO:0000256" key="2">
    <source>
        <dbReference type="ARBA" id="ARBA00022679"/>
    </source>
</evidence>
<dbReference type="KEGG" id="rhox:RBB84_16090"/>
<dbReference type="SUPFAM" id="SSF53756">
    <property type="entry name" value="UDP-Glycosyltransferase/glycogen phosphorylase"/>
    <property type="match status" value="1"/>
</dbReference>
<dbReference type="CDD" id="cd03801">
    <property type="entry name" value="GT4_PimA-like"/>
    <property type="match status" value="1"/>
</dbReference>
<evidence type="ECO:0000313" key="6">
    <source>
        <dbReference type="EMBL" id="XBW02828.1"/>
    </source>
</evidence>
<dbReference type="AlphaFoldDB" id="A0AAU7US89"/>